<dbReference type="SUPFAM" id="SSF54843">
    <property type="entry name" value="Ribosomal protein L22"/>
    <property type="match status" value="1"/>
</dbReference>
<gene>
    <name evidence="7 11" type="primary">rplV</name>
    <name evidence="11" type="ORF">FIV42_18420</name>
</gene>
<dbReference type="PROSITE" id="PS00464">
    <property type="entry name" value="RIBOSOMAL_L22"/>
    <property type="match status" value="1"/>
</dbReference>
<proteinExistence type="inferred from homology"/>
<comment type="similarity">
    <text evidence="1 7 8">Belongs to the universal ribosomal protein uL22 family.</text>
</comment>
<dbReference type="GO" id="GO:0003735">
    <property type="term" value="F:structural constituent of ribosome"/>
    <property type="evidence" value="ECO:0007669"/>
    <property type="project" value="InterPro"/>
</dbReference>
<reference evidence="11 12" key="1">
    <citation type="submission" date="2019-06" db="EMBL/GenBank/DDBJ databases">
        <title>Persicimonas caeni gen. nov., sp. nov., a predatory bacterium isolated from solar saltern.</title>
        <authorList>
            <person name="Wang S."/>
        </authorList>
    </citation>
    <scope>NUCLEOTIDE SEQUENCE [LARGE SCALE GENOMIC DNA]</scope>
    <source>
        <strain evidence="11 12">YN101</strain>
    </source>
</reference>
<evidence type="ECO:0000256" key="10">
    <source>
        <dbReference type="RuleBase" id="RU004008"/>
    </source>
</evidence>
<dbReference type="Pfam" id="PF00237">
    <property type="entry name" value="Ribosomal_L22"/>
    <property type="match status" value="1"/>
</dbReference>
<keyword evidence="4 7" id="KW-0689">Ribosomal protein</keyword>
<evidence type="ECO:0000256" key="5">
    <source>
        <dbReference type="ARBA" id="ARBA00023274"/>
    </source>
</evidence>
<dbReference type="EMBL" id="CP041186">
    <property type="protein sequence ID" value="QDG52641.1"/>
    <property type="molecule type" value="Genomic_DNA"/>
</dbReference>
<organism evidence="11 12">
    <name type="scientific">Persicimonas caeni</name>
    <dbReference type="NCBI Taxonomy" id="2292766"/>
    <lineage>
        <taxon>Bacteria</taxon>
        <taxon>Deltaproteobacteria</taxon>
        <taxon>Bradymonadales</taxon>
        <taxon>Bradymonadaceae</taxon>
        <taxon>Persicimonas</taxon>
    </lineage>
</organism>
<dbReference type="AlphaFoldDB" id="A0A4Y6PWB6"/>
<keyword evidence="3 7" id="KW-0694">RNA-binding</keyword>
<dbReference type="OrthoDB" id="9805969at2"/>
<dbReference type="PANTHER" id="PTHR13501">
    <property type="entry name" value="CHLOROPLAST 50S RIBOSOMAL PROTEIN L22-RELATED"/>
    <property type="match status" value="1"/>
</dbReference>
<evidence type="ECO:0000256" key="7">
    <source>
        <dbReference type="HAMAP-Rule" id="MF_01331"/>
    </source>
</evidence>
<dbReference type="RefSeq" id="WP_141199106.1">
    <property type="nucleotide sequence ID" value="NZ_CP041186.1"/>
</dbReference>
<accession>A0A5B8YBN3</accession>
<dbReference type="PANTHER" id="PTHR13501:SF8">
    <property type="entry name" value="LARGE RIBOSOMAL SUBUNIT PROTEIN UL22M"/>
    <property type="match status" value="1"/>
</dbReference>
<accession>A0A4Y6PWB6</accession>
<dbReference type="CDD" id="cd00336">
    <property type="entry name" value="Ribosomal_L22"/>
    <property type="match status" value="1"/>
</dbReference>
<dbReference type="InterPro" id="IPR036394">
    <property type="entry name" value="Ribosomal_uL22_sf"/>
</dbReference>
<dbReference type="GO" id="GO:0006412">
    <property type="term" value="P:translation"/>
    <property type="evidence" value="ECO:0007669"/>
    <property type="project" value="UniProtKB-UniRule"/>
</dbReference>
<evidence type="ECO:0000313" key="11">
    <source>
        <dbReference type="EMBL" id="QDG52641.1"/>
    </source>
</evidence>
<dbReference type="NCBIfam" id="TIGR01044">
    <property type="entry name" value="rplV_bact"/>
    <property type="match status" value="1"/>
</dbReference>
<evidence type="ECO:0000256" key="3">
    <source>
        <dbReference type="ARBA" id="ARBA00022884"/>
    </source>
</evidence>
<dbReference type="InterPro" id="IPR005727">
    <property type="entry name" value="Ribosomal_uL22_bac/chlpt-type"/>
</dbReference>
<evidence type="ECO:0000313" key="12">
    <source>
        <dbReference type="Proteomes" id="UP000315995"/>
    </source>
</evidence>
<keyword evidence="12" id="KW-1185">Reference proteome</keyword>
<keyword evidence="5 7" id="KW-0687">Ribonucleoprotein</keyword>
<evidence type="ECO:0000256" key="8">
    <source>
        <dbReference type="RuleBase" id="RU004005"/>
    </source>
</evidence>
<comment type="subunit">
    <text evidence="7 9">Part of the 50S ribosomal subunit.</text>
</comment>
<evidence type="ECO:0000256" key="9">
    <source>
        <dbReference type="RuleBase" id="RU004006"/>
    </source>
</evidence>
<comment type="function">
    <text evidence="7">The globular domain of the protein is located near the polypeptide exit tunnel on the outside of the subunit, while an extended beta-hairpin is found that lines the wall of the exit tunnel in the center of the 70S ribosome.</text>
</comment>
<dbReference type="GO" id="GO:0022625">
    <property type="term" value="C:cytosolic large ribosomal subunit"/>
    <property type="evidence" value="ECO:0007669"/>
    <property type="project" value="TreeGrafter"/>
</dbReference>
<comment type="function">
    <text evidence="7 10">This protein binds specifically to 23S rRNA; its binding is stimulated by other ribosomal proteins, e.g., L4, L17, and L20. It is important during the early stages of 50S assembly. It makes multiple contacts with different domains of the 23S rRNA in the assembled 50S subunit and ribosome.</text>
</comment>
<name>A0A4Y6PWB6_PERCE</name>
<dbReference type="InterPro" id="IPR047867">
    <property type="entry name" value="Ribosomal_uL22_bac/org-type"/>
</dbReference>
<evidence type="ECO:0000256" key="6">
    <source>
        <dbReference type="ARBA" id="ARBA00035207"/>
    </source>
</evidence>
<dbReference type="GO" id="GO:0019843">
    <property type="term" value="F:rRNA binding"/>
    <property type="evidence" value="ECO:0007669"/>
    <property type="project" value="UniProtKB-UniRule"/>
</dbReference>
<keyword evidence="2 7" id="KW-0699">rRNA-binding</keyword>
<evidence type="ECO:0000256" key="2">
    <source>
        <dbReference type="ARBA" id="ARBA00022730"/>
    </source>
</evidence>
<protein>
    <recommendedName>
        <fullName evidence="6 7">Large ribosomal subunit protein uL22</fullName>
    </recommendedName>
</protein>
<dbReference type="HAMAP" id="MF_01331_B">
    <property type="entry name" value="Ribosomal_uL22_B"/>
    <property type="match status" value="1"/>
</dbReference>
<dbReference type="Proteomes" id="UP000315995">
    <property type="component" value="Chromosome"/>
</dbReference>
<dbReference type="Gene3D" id="3.90.470.10">
    <property type="entry name" value="Ribosomal protein L22/L17"/>
    <property type="match status" value="1"/>
</dbReference>
<dbReference type="InterPro" id="IPR018260">
    <property type="entry name" value="Ribosomal_uL22_CS"/>
</dbReference>
<evidence type="ECO:0000256" key="4">
    <source>
        <dbReference type="ARBA" id="ARBA00022980"/>
    </source>
</evidence>
<evidence type="ECO:0000256" key="1">
    <source>
        <dbReference type="ARBA" id="ARBA00009451"/>
    </source>
</evidence>
<sequence length="120" mass="13562">MGKNNQGHRANTAKARNVRIAPQKARPVIDLVRNKPILEALDILQFTQKKAAPIIAKVIESALHNVEHSDELDWDVDELIVAQAYVDEGPTLRRFKPRAMGRATRINKRTSHITVVLEPR</sequence>
<dbReference type="InterPro" id="IPR001063">
    <property type="entry name" value="Ribosomal_uL22"/>
</dbReference>